<dbReference type="Proteomes" id="UP001200470">
    <property type="component" value="Unassembled WGS sequence"/>
</dbReference>
<accession>A0ABS9CDX0</accession>
<organism evidence="1 2">
    <name type="scientific">Xylanibacter brevis</name>
    <dbReference type="NCBI Taxonomy" id="83231"/>
    <lineage>
        <taxon>Bacteria</taxon>
        <taxon>Pseudomonadati</taxon>
        <taxon>Bacteroidota</taxon>
        <taxon>Bacteroidia</taxon>
        <taxon>Bacteroidales</taxon>
        <taxon>Prevotellaceae</taxon>
        <taxon>Xylanibacter</taxon>
    </lineage>
</organism>
<name>A0ABS9CDX0_9BACT</name>
<proteinExistence type="predicted"/>
<dbReference type="RefSeq" id="WP_301637603.1">
    <property type="nucleotide sequence ID" value="NZ_JADYTN010000005.1"/>
</dbReference>
<evidence type="ECO:0000313" key="2">
    <source>
        <dbReference type="Proteomes" id="UP001200470"/>
    </source>
</evidence>
<keyword evidence="2" id="KW-1185">Reference proteome</keyword>
<comment type="caution">
    <text evidence="1">The sequence shown here is derived from an EMBL/GenBank/DDBJ whole genome shotgun (WGS) entry which is preliminary data.</text>
</comment>
<sequence>MNNEQNNIQAKLEKWAEDTVKAYHQIATRDDVNIAYYTQSDLSLLSEEPELMIVGINPGNPYGITPYTEQCKNKNWSYLYNNPLDKNHLWKGNYCKEEGKTSSWDNHKKWKYWAGLKSCLSQTALSTVINDDSKIIVTNASFFSTEKADGISESLLTETIPYTLDLIHITTPNNIIFLSGKKCFERLCRLSKSSQLFQFEYKHICGNIFVGILNKKYCIGIPHPAYKTNEEIKLVASVLPSLLKVSNYENIDVELIRKRCAKQIKEYEDRIYNHKKSNNKQVKISNIKSIVQQVTSSINLIAYQEKNHRYKIDEKYGITITDSQGGYLGIRHIIYDSKDYKNIQDNEVLALKKILRERGYKTTEKAWIGTKSFNELGMNEDEIVTNIVSEINEIVEFVRKNNQYGTNDSARK</sequence>
<protein>
    <recommendedName>
        <fullName evidence="3">Uracil-DNA glycosylase-like domain-containing protein</fullName>
    </recommendedName>
</protein>
<gene>
    <name evidence="1" type="ORF">I6E12_03485</name>
</gene>
<reference evidence="1 2" key="1">
    <citation type="submission" date="2020-12" db="EMBL/GenBank/DDBJ databases">
        <title>Whole genome sequences of gut porcine anaerobes.</title>
        <authorList>
            <person name="Kubasova T."/>
            <person name="Jahodarova E."/>
            <person name="Rychlik I."/>
        </authorList>
    </citation>
    <scope>NUCLEOTIDE SEQUENCE [LARGE SCALE GENOMIC DNA]</scope>
    <source>
        <strain evidence="1 2">An925</strain>
    </source>
</reference>
<evidence type="ECO:0000313" key="1">
    <source>
        <dbReference type="EMBL" id="MCF2563173.1"/>
    </source>
</evidence>
<dbReference type="EMBL" id="JADYTN010000005">
    <property type="protein sequence ID" value="MCF2563173.1"/>
    <property type="molecule type" value="Genomic_DNA"/>
</dbReference>
<evidence type="ECO:0008006" key="3">
    <source>
        <dbReference type="Google" id="ProtNLM"/>
    </source>
</evidence>